<reference evidence="1" key="2">
    <citation type="journal article" date="2023" name="IMA Fungus">
        <title>Comparative genomic study of the Penicillium genus elucidates a diverse pangenome and 15 lateral gene transfer events.</title>
        <authorList>
            <person name="Petersen C."/>
            <person name="Sorensen T."/>
            <person name="Nielsen M.R."/>
            <person name="Sondergaard T.E."/>
            <person name="Sorensen J.L."/>
            <person name="Fitzpatrick D.A."/>
            <person name="Frisvad J.C."/>
            <person name="Nielsen K.L."/>
        </authorList>
    </citation>
    <scope>NUCLEOTIDE SEQUENCE</scope>
    <source>
        <strain evidence="1">IBT 34128</strain>
    </source>
</reference>
<feature type="non-terminal residue" evidence="1">
    <location>
        <position position="1"/>
    </location>
</feature>
<dbReference type="OrthoDB" id="2522477at2759"/>
<keyword evidence="2" id="KW-1185">Reference proteome</keyword>
<organism evidence="1 2">
    <name type="scientific">Penicillium alfredii</name>
    <dbReference type="NCBI Taxonomy" id="1506179"/>
    <lineage>
        <taxon>Eukaryota</taxon>
        <taxon>Fungi</taxon>
        <taxon>Dikarya</taxon>
        <taxon>Ascomycota</taxon>
        <taxon>Pezizomycotina</taxon>
        <taxon>Eurotiomycetes</taxon>
        <taxon>Eurotiomycetidae</taxon>
        <taxon>Eurotiales</taxon>
        <taxon>Aspergillaceae</taxon>
        <taxon>Penicillium</taxon>
    </lineage>
</organism>
<accession>A0A9W9GBZ6</accession>
<evidence type="ECO:0000313" key="1">
    <source>
        <dbReference type="EMBL" id="KAJ5115250.1"/>
    </source>
</evidence>
<dbReference type="Proteomes" id="UP001141434">
    <property type="component" value="Unassembled WGS sequence"/>
</dbReference>
<sequence>PSNAIEQIHTCSQSSTRAVGNDHSILAGRSMLTTPEQTCTNMSFFSSTNNTTSIPVCRPDVDWNGPRLAETLEKRPDLASLVREVRHHDDTGFEDFACISEPLYKVLAKLPALQQLVLRKRSKLKPGMKLTPDEKRTRMFACMMDENFSLTDLEAMAIQVRNESELSTDPLGLGSDPTFDETSPLRPEQKFYLIVLISVKPISRAPRVSLHYASTRKLCITGGTFDENFDLGDHEVHRSTALEDLILINCRINLRGVFKALKYPKALKSFTFRGPGFNPFCHTFLPDISLLEYRSCKVRRHFVFSQDSDTPPQYLLGGRIDGMGPLNDYFPWTPERLTLCYEKGSLLPFAHIYDSLNSGYLLNLHTIICDIPDNLRESPTSSEIRQDGETWKEKFQQLNVDLFMVLVPYPTTMPAHDACSCECLRFYHRFDLIHPILWRDSLRISSR</sequence>
<name>A0A9W9GBZ6_9EURO</name>
<protein>
    <submittedName>
        <fullName evidence="1">Uncharacterized protein</fullName>
    </submittedName>
</protein>
<proteinExistence type="predicted"/>
<dbReference type="RefSeq" id="XP_056516441.1">
    <property type="nucleotide sequence ID" value="XM_056651591.1"/>
</dbReference>
<comment type="caution">
    <text evidence="1">The sequence shown here is derived from an EMBL/GenBank/DDBJ whole genome shotgun (WGS) entry which is preliminary data.</text>
</comment>
<gene>
    <name evidence="1" type="ORF">NUU61_001009</name>
</gene>
<dbReference type="GeneID" id="81390759"/>
<dbReference type="AlphaFoldDB" id="A0A9W9GBZ6"/>
<evidence type="ECO:0000313" key="2">
    <source>
        <dbReference type="Proteomes" id="UP001141434"/>
    </source>
</evidence>
<dbReference type="EMBL" id="JAPMSZ010000001">
    <property type="protein sequence ID" value="KAJ5115250.1"/>
    <property type="molecule type" value="Genomic_DNA"/>
</dbReference>
<reference evidence="1" key="1">
    <citation type="submission" date="2022-11" db="EMBL/GenBank/DDBJ databases">
        <authorList>
            <person name="Petersen C."/>
        </authorList>
    </citation>
    <scope>NUCLEOTIDE SEQUENCE</scope>
    <source>
        <strain evidence="1">IBT 34128</strain>
    </source>
</reference>